<keyword evidence="4" id="KW-1185">Reference proteome</keyword>
<feature type="region of interest" description="Disordered" evidence="1">
    <location>
        <begin position="1"/>
        <end position="23"/>
    </location>
</feature>
<dbReference type="InterPro" id="IPR029063">
    <property type="entry name" value="SAM-dependent_MTases_sf"/>
</dbReference>
<sequence length="264" mass="28882">MTTTDTTTTTTDRTEGAAQPFGENTYGDGLAAVYDFLYPTSPDAQMAGEYVARLAGEGGTALELGVGTGRVGVFTARAGVRLVGVDASQKMLDTLHERHPGSGIETRLLDFTSQSTGQRFDVVYVPLSTFFVGRTAEAQQRTMHLMREQVQDDGHVVVEAFEPRDYHALEGMRTDTHPFPDGSLMIDTTAVDRTRQLIVVSHTTLGPGGRYETVKEVVRYAFASEIDLMAARAGLELVERSEDYVGTPFHAGSLRHVSRYRVAR</sequence>
<feature type="compositionally biased region" description="Low complexity" evidence="1">
    <location>
        <begin position="1"/>
        <end position="11"/>
    </location>
</feature>
<protein>
    <submittedName>
        <fullName evidence="3">Class I SAM-dependent methyltransferase</fullName>
    </submittedName>
</protein>
<evidence type="ECO:0000313" key="4">
    <source>
        <dbReference type="Proteomes" id="UP001500621"/>
    </source>
</evidence>
<dbReference type="SUPFAM" id="SSF53335">
    <property type="entry name" value="S-adenosyl-L-methionine-dependent methyltransferases"/>
    <property type="match status" value="1"/>
</dbReference>
<dbReference type="GO" id="GO:0008168">
    <property type="term" value="F:methyltransferase activity"/>
    <property type="evidence" value="ECO:0007669"/>
    <property type="project" value="UniProtKB-KW"/>
</dbReference>
<evidence type="ECO:0000256" key="1">
    <source>
        <dbReference type="SAM" id="MobiDB-lite"/>
    </source>
</evidence>
<keyword evidence="3" id="KW-0489">Methyltransferase</keyword>
<evidence type="ECO:0000259" key="2">
    <source>
        <dbReference type="Pfam" id="PF13649"/>
    </source>
</evidence>
<dbReference type="GO" id="GO:0032259">
    <property type="term" value="P:methylation"/>
    <property type="evidence" value="ECO:0007669"/>
    <property type="project" value="UniProtKB-KW"/>
</dbReference>
<evidence type="ECO:0000313" key="3">
    <source>
        <dbReference type="EMBL" id="GAA4670149.1"/>
    </source>
</evidence>
<dbReference type="EMBL" id="BAABIM010000001">
    <property type="protein sequence ID" value="GAA4670149.1"/>
    <property type="molecule type" value="Genomic_DNA"/>
</dbReference>
<name>A0ABP8VT98_9ACTN</name>
<dbReference type="CDD" id="cd02440">
    <property type="entry name" value="AdoMet_MTases"/>
    <property type="match status" value="1"/>
</dbReference>
<reference evidence="4" key="1">
    <citation type="journal article" date="2019" name="Int. J. Syst. Evol. Microbiol.">
        <title>The Global Catalogue of Microorganisms (GCM) 10K type strain sequencing project: providing services to taxonomists for standard genome sequencing and annotation.</title>
        <authorList>
            <consortium name="The Broad Institute Genomics Platform"/>
            <consortium name="The Broad Institute Genome Sequencing Center for Infectious Disease"/>
            <person name="Wu L."/>
            <person name="Ma J."/>
        </authorList>
    </citation>
    <scope>NUCLEOTIDE SEQUENCE [LARGE SCALE GENOMIC DNA]</scope>
    <source>
        <strain evidence="4">JCM 18127</strain>
    </source>
</reference>
<dbReference type="Proteomes" id="UP001500621">
    <property type="component" value="Unassembled WGS sequence"/>
</dbReference>
<dbReference type="Gene3D" id="3.40.50.150">
    <property type="entry name" value="Vaccinia Virus protein VP39"/>
    <property type="match status" value="1"/>
</dbReference>
<organism evidence="3 4">
    <name type="scientific">Nocardioides nanhaiensis</name>
    <dbReference type="NCBI Taxonomy" id="1476871"/>
    <lineage>
        <taxon>Bacteria</taxon>
        <taxon>Bacillati</taxon>
        <taxon>Actinomycetota</taxon>
        <taxon>Actinomycetes</taxon>
        <taxon>Propionibacteriales</taxon>
        <taxon>Nocardioidaceae</taxon>
        <taxon>Nocardioides</taxon>
    </lineage>
</organism>
<dbReference type="InterPro" id="IPR041698">
    <property type="entry name" value="Methyltransf_25"/>
</dbReference>
<dbReference type="Pfam" id="PF13649">
    <property type="entry name" value="Methyltransf_25"/>
    <property type="match status" value="1"/>
</dbReference>
<feature type="domain" description="Methyltransferase" evidence="2">
    <location>
        <begin position="62"/>
        <end position="150"/>
    </location>
</feature>
<gene>
    <name evidence="3" type="ORF">GCM10023226_03380</name>
</gene>
<dbReference type="RefSeq" id="WP_345262315.1">
    <property type="nucleotide sequence ID" value="NZ_BAABIM010000001.1"/>
</dbReference>
<keyword evidence="3" id="KW-0808">Transferase</keyword>
<comment type="caution">
    <text evidence="3">The sequence shown here is derived from an EMBL/GenBank/DDBJ whole genome shotgun (WGS) entry which is preliminary data.</text>
</comment>
<accession>A0ABP8VT98</accession>
<proteinExistence type="predicted"/>